<protein>
    <recommendedName>
        <fullName evidence="2">diguanylate cyclase</fullName>
        <ecNumber evidence="2">2.7.7.65</ecNumber>
    </recommendedName>
</protein>
<gene>
    <name evidence="5" type="ORF">O0V09_15610</name>
</gene>
<evidence type="ECO:0000313" key="6">
    <source>
        <dbReference type="Proteomes" id="UP001069090"/>
    </source>
</evidence>
<evidence type="ECO:0000313" key="5">
    <source>
        <dbReference type="EMBL" id="MCZ0866638.1"/>
    </source>
</evidence>
<name>A0A9J6RPJ2_9GAMM</name>
<dbReference type="GO" id="GO:0005886">
    <property type="term" value="C:plasma membrane"/>
    <property type="evidence" value="ECO:0007669"/>
    <property type="project" value="TreeGrafter"/>
</dbReference>
<evidence type="ECO:0000256" key="3">
    <source>
        <dbReference type="ARBA" id="ARBA00034247"/>
    </source>
</evidence>
<dbReference type="NCBIfam" id="TIGR00254">
    <property type="entry name" value="GGDEF"/>
    <property type="match status" value="1"/>
</dbReference>
<dbReference type="EMBL" id="JAPTGG010000014">
    <property type="protein sequence ID" value="MCZ0866638.1"/>
    <property type="molecule type" value="Genomic_DNA"/>
</dbReference>
<dbReference type="InterPro" id="IPR003018">
    <property type="entry name" value="GAF"/>
</dbReference>
<evidence type="ECO:0000256" key="2">
    <source>
        <dbReference type="ARBA" id="ARBA00012528"/>
    </source>
</evidence>
<dbReference type="Pfam" id="PF00990">
    <property type="entry name" value="GGDEF"/>
    <property type="match status" value="1"/>
</dbReference>
<feature type="domain" description="GGDEF" evidence="4">
    <location>
        <begin position="191"/>
        <end position="323"/>
    </location>
</feature>
<accession>A0A9J6RPJ2</accession>
<dbReference type="PANTHER" id="PTHR45138">
    <property type="entry name" value="REGULATORY COMPONENTS OF SENSORY TRANSDUCTION SYSTEM"/>
    <property type="match status" value="1"/>
</dbReference>
<dbReference type="GO" id="GO:0043709">
    <property type="term" value="P:cell adhesion involved in single-species biofilm formation"/>
    <property type="evidence" value="ECO:0007669"/>
    <property type="project" value="TreeGrafter"/>
</dbReference>
<dbReference type="Proteomes" id="UP001069090">
    <property type="component" value="Unassembled WGS sequence"/>
</dbReference>
<proteinExistence type="predicted"/>
<dbReference type="EC" id="2.7.7.65" evidence="2"/>
<dbReference type="CDD" id="cd01949">
    <property type="entry name" value="GGDEF"/>
    <property type="match status" value="1"/>
</dbReference>
<dbReference type="InterPro" id="IPR050469">
    <property type="entry name" value="Diguanylate_Cyclase"/>
</dbReference>
<dbReference type="PROSITE" id="PS50887">
    <property type="entry name" value="GGDEF"/>
    <property type="match status" value="1"/>
</dbReference>
<dbReference type="SMART" id="SM00267">
    <property type="entry name" value="GGDEF"/>
    <property type="match status" value="1"/>
</dbReference>
<sequence>MSNPDIRSYPDVMQACQAIANLVGKVCEVPSTLIMRQNSDNMEVITASDSADSPFHSSDNVPLGSGVYCETVISQQQALHIDNAFDDPQWHDTPDFKLGMIAYYGVPINWPDGSPFGTFCALNTVAGKFNQQQTSLIDEFAAVIEALLKQVTSQEQLRVLADYDNLTQVYSRSRLLQRLQHEFDRYQRYQAPLSLIYLDVDHFKQVNDNHGHGIGDLVLQLIARQLLSNQRQTDFVGRLGGEEFLICLSDSQLNAANQQAQRLLQKISEIDVEVKNQAIHITASCGVAQANHSDQNIDQLIARADKALYKAKLAGRNQVKSDT</sequence>
<dbReference type="AlphaFoldDB" id="A0A9J6RPJ2"/>
<dbReference type="InterPro" id="IPR000160">
    <property type="entry name" value="GGDEF_dom"/>
</dbReference>
<dbReference type="Gene3D" id="3.30.450.40">
    <property type="match status" value="1"/>
</dbReference>
<comment type="caution">
    <text evidence="5">The sequence shown here is derived from an EMBL/GenBank/DDBJ whole genome shotgun (WGS) entry which is preliminary data.</text>
</comment>
<dbReference type="SMART" id="SM00065">
    <property type="entry name" value="GAF"/>
    <property type="match status" value="1"/>
</dbReference>
<evidence type="ECO:0000256" key="1">
    <source>
        <dbReference type="ARBA" id="ARBA00001946"/>
    </source>
</evidence>
<dbReference type="InterPro" id="IPR029787">
    <property type="entry name" value="Nucleotide_cyclase"/>
</dbReference>
<dbReference type="GO" id="GO:0052621">
    <property type="term" value="F:diguanylate cyclase activity"/>
    <property type="evidence" value="ECO:0007669"/>
    <property type="project" value="UniProtKB-EC"/>
</dbReference>
<dbReference type="InterPro" id="IPR029016">
    <property type="entry name" value="GAF-like_dom_sf"/>
</dbReference>
<dbReference type="FunFam" id="3.30.70.270:FF:000001">
    <property type="entry name" value="Diguanylate cyclase domain protein"/>
    <property type="match status" value="1"/>
</dbReference>
<keyword evidence="6" id="KW-1185">Reference proteome</keyword>
<dbReference type="Pfam" id="PF01590">
    <property type="entry name" value="GAF"/>
    <property type="match status" value="1"/>
</dbReference>
<comment type="cofactor">
    <cofactor evidence="1">
        <name>Mg(2+)</name>
        <dbReference type="ChEBI" id="CHEBI:18420"/>
    </cofactor>
</comment>
<comment type="catalytic activity">
    <reaction evidence="3">
        <text>2 GTP = 3',3'-c-di-GMP + 2 diphosphate</text>
        <dbReference type="Rhea" id="RHEA:24898"/>
        <dbReference type="ChEBI" id="CHEBI:33019"/>
        <dbReference type="ChEBI" id="CHEBI:37565"/>
        <dbReference type="ChEBI" id="CHEBI:58805"/>
        <dbReference type="EC" id="2.7.7.65"/>
    </reaction>
</comment>
<dbReference type="InterPro" id="IPR043128">
    <property type="entry name" value="Rev_trsase/Diguanyl_cyclase"/>
</dbReference>
<organism evidence="5 6">
    <name type="scientific">Dasania phycosphaerae</name>
    <dbReference type="NCBI Taxonomy" id="2950436"/>
    <lineage>
        <taxon>Bacteria</taxon>
        <taxon>Pseudomonadati</taxon>
        <taxon>Pseudomonadota</taxon>
        <taxon>Gammaproteobacteria</taxon>
        <taxon>Cellvibrionales</taxon>
        <taxon>Spongiibacteraceae</taxon>
        <taxon>Dasania</taxon>
    </lineage>
</organism>
<reference evidence="5 6" key="1">
    <citation type="submission" date="2022-12" db="EMBL/GenBank/DDBJ databases">
        <title>Dasania phycosphaerae sp. nov., isolated from particulate material of the south coast of Korea.</title>
        <authorList>
            <person name="Jiang Y."/>
        </authorList>
    </citation>
    <scope>NUCLEOTIDE SEQUENCE [LARGE SCALE GENOMIC DNA]</scope>
    <source>
        <strain evidence="5 6">GY-19</strain>
    </source>
</reference>
<dbReference type="Gene3D" id="3.30.70.270">
    <property type="match status" value="1"/>
</dbReference>
<evidence type="ECO:0000259" key="4">
    <source>
        <dbReference type="PROSITE" id="PS50887"/>
    </source>
</evidence>
<dbReference type="SUPFAM" id="SSF55073">
    <property type="entry name" value="Nucleotide cyclase"/>
    <property type="match status" value="1"/>
</dbReference>
<dbReference type="PANTHER" id="PTHR45138:SF9">
    <property type="entry name" value="DIGUANYLATE CYCLASE DGCM-RELATED"/>
    <property type="match status" value="1"/>
</dbReference>
<dbReference type="SUPFAM" id="SSF55781">
    <property type="entry name" value="GAF domain-like"/>
    <property type="match status" value="1"/>
</dbReference>
<dbReference type="RefSeq" id="WP_258332665.1">
    <property type="nucleotide sequence ID" value="NZ_JAPTGG010000014.1"/>
</dbReference>
<dbReference type="GO" id="GO:1902201">
    <property type="term" value="P:negative regulation of bacterial-type flagellum-dependent cell motility"/>
    <property type="evidence" value="ECO:0007669"/>
    <property type="project" value="TreeGrafter"/>
</dbReference>